<reference evidence="1" key="1">
    <citation type="submission" date="2019-09" db="EMBL/GenBank/DDBJ databases">
        <authorList>
            <person name="Needham M D."/>
        </authorList>
    </citation>
    <scope>NUCLEOTIDE SEQUENCE</scope>
</reference>
<name>A0A5E8CJQ9_9ZZZZ</name>
<organism evidence="1">
    <name type="scientific">seawater metagenome</name>
    <dbReference type="NCBI Taxonomy" id="1561972"/>
    <lineage>
        <taxon>unclassified sequences</taxon>
        <taxon>metagenomes</taxon>
        <taxon>ecological metagenomes</taxon>
    </lineage>
</organism>
<sequence>METQKKTYLCTAKTVKGAKCCNKLSSEFKLDYDERKCHLHIDTESFNWEIGTCYECHGPCNPCSQLCGGCARRLTMSALGWY</sequence>
<protein>
    <submittedName>
        <fullName evidence="1">Uncharacterized protein</fullName>
    </submittedName>
</protein>
<gene>
    <name evidence="1" type="ORF">CPAV1605_599</name>
</gene>
<dbReference type="EMBL" id="CABVLZ010000002">
    <property type="protein sequence ID" value="VVU94874.1"/>
    <property type="molecule type" value="Genomic_DNA"/>
</dbReference>
<accession>A0A5E8CJQ9</accession>
<evidence type="ECO:0000313" key="1">
    <source>
        <dbReference type="EMBL" id="VVU94874.1"/>
    </source>
</evidence>
<dbReference type="AlphaFoldDB" id="A0A5E8CJQ9"/>
<proteinExistence type="predicted"/>